<accession>A0A5B8LE50</accession>
<dbReference type="EMBL" id="CP042306">
    <property type="protein sequence ID" value="QDZ06397.1"/>
    <property type="molecule type" value="Genomic_DNA"/>
</dbReference>
<dbReference type="Pfam" id="PF01906">
    <property type="entry name" value="YbjQ_1"/>
    <property type="match status" value="1"/>
</dbReference>
<proteinExistence type="inferred from homology"/>
<sequence length="206" mass="22371">MKSKDVASNYGLEPALFDNWLKEARAVPYKTGLMGGLTIEDGVDIDDVVDQFRQYLVDYEARMTSENAAKLRADEEAALAAQEKQRALASMLITSGFSFDGYTITKYSGYISGDDVVQVDRGSQGLFSRATNVGESLMASLTVIRRNALAELKEAAYELGCNAVIGVDFDYLTLDPETVNANGGTLYMPYVFGVTANGNAVVIEKN</sequence>
<reference evidence="2 3" key="1">
    <citation type="submission" date="2019-07" db="EMBL/GenBank/DDBJ databases">
        <title>Full genome sequence of Sphingomonas sp. 4R-6-7(HKS19).</title>
        <authorList>
            <person name="Im W.-T."/>
        </authorList>
    </citation>
    <scope>NUCLEOTIDE SEQUENCE [LARGE SCALE GENOMIC DNA]</scope>
    <source>
        <strain evidence="2 3">HKS19</strain>
    </source>
</reference>
<dbReference type="Proteomes" id="UP000315673">
    <property type="component" value="Chromosome"/>
</dbReference>
<evidence type="ECO:0000256" key="1">
    <source>
        <dbReference type="ARBA" id="ARBA00010751"/>
    </source>
</evidence>
<dbReference type="RefSeq" id="WP_146569481.1">
    <property type="nucleotide sequence ID" value="NZ_CP042306.1"/>
</dbReference>
<comment type="similarity">
    <text evidence="1">Belongs to the UPF0145 family.</text>
</comment>
<dbReference type="AlphaFoldDB" id="A0A5B8LE50"/>
<evidence type="ECO:0000313" key="2">
    <source>
        <dbReference type="EMBL" id="QDZ06397.1"/>
    </source>
</evidence>
<dbReference type="InterPro" id="IPR035439">
    <property type="entry name" value="UPF0145_dom_sf"/>
</dbReference>
<keyword evidence="3" id="KW-1185">Reference proteome</keyword>
<dbReference type="InterPro" id="IPR002765">
    <property type="entry name" value="UPF0145_YbjQ-like"/>
</dbReference>
<gene>
    <name evidence="2" type="ORF">FPZ24_02005</name>
</gene>
<dbReference type="Gene3D" id="3.30.110.70">
    <property type="entry name" value="Hypothetical protein apc22750. Chain B"/>
    <property type="match status" value="1"/>
</dbReference>
<dbReference type="OrthoDB" id="9796448at2"/>
<name>A0A5B8LE50_9SPHN</name>
<dbReference type="SUPFAM" id="SSF117782">
    <property type="entry name" value="YbjQ-like"/>
    <property type="match status" value="1"/>
</dbReference>
<organism evidence="2 3">
    <name type="scientific">Sphingomonas panacisoli</name>
    <dbReference type="NCBI Taxonomy" id="1813879"/>
    <lineage>
        <taxon>Bacteria</taxon>
        <taxon>Pseudomonadati</taxon>
        <taxon>Pseudomonadota</taxon>
        <taxon>Alphaproteobacteria</taxon>
        <taxon>Sphingomonadales</taxon>
        <taxon>Sphingomonadaceae</taxon>
        <taxon>Sphingomonas</taxon>
    </lineage>
</organism>
<dbReference type="KEGG" id="spai:FPZ24_02005"/>
<evidence type="ECO:0000313" key="3">
    <source>
        <dbReference type="Proteomes" id="UP000315673"/>
    </source>
</evidence>
<protein>
    <submittedName>
        <fullName evidence="2">Heavy metal-binding domain-containing protein</fullName>
    </submittedName>
</protein>